<accession>A0ABV6TEE1</accession>
<dbReference type="SUPFAM" id="SSF53850">
    <property type="entry name" value="Periplasmic binding protein-like II"/>
    <property type="match status" value="1"/>
</dbReference>
<evidence type="ECO:0000256" key="2">
    <source>
        <dbReference type="ARBA" id="ARBA00023015"/>
    </source>
</evidence>
<dbReference type="InterPro" id="IPR005119">
    <property type="entry name" value="LysR_subst-bd"/>
</dbReference>
<keyword evidence="2" id="KW-0805">Transcription regulation</keyword>
<protein>
    <submittedName>
        <fullName evidence="6">LysR family transcriptional regulator</fullName>
    </submittedName>
</protein>
<comment type="caution">
    <text evidence="6">The sequence shown here is derived from an EMBL/GenBank/DDBJ whole genome shotgun (WGS) entry which is preliminary data.</text>
</comment>
<proteinExistence type="inferred from homology"/>
<keyword evidence="4" id="KW-0804">Transcription</keyword>
<dbReference type="InterPro" id="IPR000847">
    <property type="entry name" value="LysR_HTH_N"/>
</dbReference>
<gene>
    <name evidence="6" type="ORF">ACFH04_10690</name>
</gene>
<feature type="domain" description="HTH lysR-type" evidence="5">
    <location>
        <begin position="1"/>
        <end position="58"/>
    </location>
</feature>
<dbReference type="Gene3D" id="1.10.10.10">
    <property type="entry name" value="Winged helix-like DNA-binding domain superfamily/Winged helix DNA-binding domain"/>
    <property type="match status" value="1"/>
</dbReference>
<dbReference type="Pfam" id="PF00126">
    <property type="entry name" value="HTH_1"/>
    <property type="match status" value="1"/>
</dbReference>
<dbReference type="CDD" id="cd08414">
    <property type="entry name" value="PBP2_LTTR_aromatics_like"/>
    <property type="match status" value="1"/>
</dbReference>
<keyword evidence="7" id="KW-1185">Reference proteome</keyword>
<organism evidence="6 7">
    <name type="scientific">Streptomyces noboritoensis</name>
    <dbReference type="NCBI Taxonomy" id="67337"/>
    <lineage>
        <taxon>Bacteria</taxon>
        <taxon>Bacillati</taxon>
        <taxon>Actinomycetota</taxon>
        <taxon>Actinomycetes</taxon>
        <taxon>Kitasatosporales</taxon>
        <taxon>Streptomycetaceae</taxon>
        <taxon>Streptomyces</taxon>
    </lineage>
</organism>
<evidence type="ECO:0000313" key="6">
    <source>
        <dbReference type="EMBL" id="MFC0844173.1"/>
    </source>
</evidence>
<dbReference type="InterPro" id="IPR036388">
    <property type="entry name" value="WH-like_DNA-bd_sf"/>
</dbReference>
<evidence type="ECO:0000256" key="4">
    <source>
        <dbReference type="ARBA" id="ARBA00023163"/>
    </source>
</evidence>
<dbReference type="PANTHER" id="PTHR30346:SF0">
    <property type="entry name" value="HCA OPERON TRANSCRIPTIONAL ACTIVATOR HCAR"/>
    <property type="match status" value="1"/>
</dbReference>
<evidence type="ECO:0000259" key="5">
    <source>
        <dbReference type="PROSITE" id="PS50931"/>
    </source>
</evidence>
<evidence type="ECO:0000256" key="3">
    <source>
        <dbReference type="ARBA" id="ARBA00023125"/>
    </source>
</evidence>
<dbReference type="Proteomes" id="UP001589887">
    <property type="component" value="Unassembled WGS sequence"/>
</dbReference>
<dbReference type="Pfam" id="PF03466">
    <property type="entry name" value="LysR_substrate"/>
    <property type="match status" value="1"/>
</dbReference>
<dbReference type="Gene3D" id="3.40.190.10">
    <property type="entry name" value="Periplasmic binding protein-like II"/>
    <property type="match status" value="2"/>
</dbReference>
<reference evidence="6 7" key="1">
    <citation type="submission" date="2024-09" db="EMBL/GenBank/DDBJ databases">
        <authorList>
            <person name="Sun Q."/>
            <person name="Mori K."/>
        </authorList>
    </citation>
    <scope>NUCLEOTIDE SEQUENCE [LARGE SCALE GENOMIC DNA]</scope>
    <source>
        <strain evidence="6 7">JCM 4557</strain>
    </source>
</reference>
<comment type="similarity">
    <text evidence="1">Belongs to the LysR transcriptional regulatory family.</text>
</comment>
<evidence type="ECO:0000256" key="1">
    <source>
        <dbReference type="ARBA" id="ARBA00009437"/>
    </source>
</evidence>
<dbReference type="PANTHER" id="PTHR30346">
    <property type="entry name" value="TRANSCRIPTIONAL DUAL REGULATOR HCAR-RELATED"/>
    <property type="match status" value="1"/>
</dbReference>
<dbReference type="PROSITE" id="PS50931">
    <property type="entry name" value="HTH_LYSR"/>
    <property type="match status" value="1"/>
</dbReference>
<evidence type="ECO:0000313" key="7">
    <source>
        <dbReference type="Proteomes" id="UP001589887"/>
    </source>
</evidence>
<name>A0ABV6TEE1_9ACTN</name>
<sequence length="301" mass="33384">MELRDIEIFLVLAEELHFGRTAARLHVSQARVSQAIKKQERRIGAALFDRTSRTVVLTPVGRRLREELGLAYDLINESLARATVASTDLSGTLSLGVMGALGQEMRPVIEAFTAEHPACEVVVKEFHFSDPFAELRSGRTDLQLMWLPVREPDLSVGACVLTEGRVLAVSDDSPWAGRQSVSMEDLADCLLFDAGSDVPDYWLEAMLPGHTPLGRPIPRGARARSFHEILTLIAAQQVVSPLNEHVTWHYTPPGITFVPLHDAPTTEWALVWPTARESARVRAFVATAERLGPRPVRRRDC</sequence>
<dbReference type="SUPFAM" id="SSF46785">
    <property type="entry name" value="Winged helix' DNA-binding domain"/>
    <property type="match status" value="1"/>
</dbReference>
<dbReference type="InterPro" id="IPR036390">
    <property type="entry name" value="WH_DNA-bd_sf"/>
</dbReference>
<keyword evidence="3" id="KW-0238">DNA-binding</keyword>
<dbReference type="EMBL" id="JBHMQV010000009">
    <property type="protein sequence ID" value="MFC0844173.1"/>
    <property type="molecule type" value="Genomic_DNA"/>
</dbReference>
<dbReference type="RefSeq" id="WP_394318233.1">
    <property type="nucleotide sequence ID" value="NZ_JBHMQV010000009.1"/>
</dbReference>